<dbReference type="OrthoDB" id="3254696at2759"/>
<dbReference type="InterPro" id="IPR011010">
    <property type="entry name" value="DNA_brk_join_enz"/>
</dbReference>
<protein>
    <recommendedName>
        <fullName evidence="4">Integrase</fullName>
    </recommendedName>
</protein>
<dbReference type="Proteomes" id="UP000714275">
    <property type="component" value="Unassembled WGS sequence"/>
</dbReference>
<name>A0A9P7D0C0_9AGAM</name>
<dbReference type="Gene3D" id="1.10.443.10">
    <property type="entry name" value="Intergrase catalytic core"/>
    <property type="match status" value="1"/>
</dbReference>
<dbReference type="GO" id="GO:0006310">
    <property type="term" value="P:DNA recombination"/>
    <property type="evidence" value="ECO:0007669"/>
    <property type="project" value="UniProtKB-KW"/>
</dbReference>
<dbReference type="GO" id="GO:0015074">
    <property type="term" value="P:DNA integration"/>
    <property type="evidence" value="ECO:0007669"/>
    <property type="project" value="InterPro"/>
</dbReference>
<proteinExistence type="predicted"/>
<dbReference type="EMBL" id="JABBWD010000042">
    <property type="protein sequence ID" value="KAG1774377.1"/>
    <property type="molecule type" value="Genomic_DNA"/>
</dbReference>
<evidence type="ECO:0000313" key="3">
    <source>
        <dbReference type="Proteomes" id="UP000714275"/>
    </source>
</evidence>
<keyword evidence="1" id="KW-0233">DNA recombination</keyword>
<gene>
    <name evidence="2" type="ORF">EV702DRAFT_974907</name>
</gene>
<keyword evidence="3" id="KW-1185">Reference proteome</keyword>
<dbReference type="PANTHER" id="PTHR34605">
    <property type="entry name" value="PHAGE_INTEGRASE DOMAIN-CONTAINING PROTEIN"/>
    <property type="match status" value="1"/>
</dbReference>
<reference evidence="2" key="1">
    <citation type="journal article" date="2020" name="New Phytol.">
        <title>Comparative genomics reveals dynamic genome evolution in host specialist ectomycorrhizal fungi.</title>
        <authorList>
            <person name="Lofgren L.A."/>
            <person name="Nguyen N.H."/>
            <person name="Vilgalys R."/>
            <person name="Ruytinx J."/>
            <person name="Liao H.L."/>
            <person name="Branco S."/>
            <person name="Kuo A."/>
            <person name="LaButti K."/>
            <person name="Lipzen A."/>
            <person name="Andreopoulos W."/>
            <person name="Pangilinan J."/>
            <person name="Riley R."/>
            <person name="Hundley H."/>
            <person name="Na H."/>
            <person name="Barry K."/>
            <person name="Grigoriev I.V."/>
            <person name="Stajich J.E."/>
            <person name="Kennedy P.G."/>
        </authorList>
    </citation>
    <scope>NUCLEOTIDE SEQUENCE</scope>
    <source>
        <strain evidence="2">DOB743</strain>
    </source>
</reference>
<dbReference type="InterPro" id="IPR052925">
    <property type="entry name" value="Phage_Integrase-like_Recomb"/>
</dbReference>
<dbReference type="GO" id="GO:0003677">
    <property type="term" value="F:DNA binding"/>
    <property type="evidence" value="ECO:0007669"/>
    <property type="project" value="InterPro"/>
</dbReference>
<dbReference type="PANTHER" id="PTHR34605:SF4">
    <property type="entry name" value="DNA ADENINE METHYLTRANSFERASE"/>
    <property type="match status" value="1"/>
</dbReference>
<accession>A0A9P7D0C0</accession>
<feature type="non-terminal residue" evidence="2">
    <location>
        <position position="1"/>
    </location>
</feature>
<dbReference type="AlphaFoldDB" id="A0A9P7D0C0"/>
<organism evidence="2 3">
    <name type="scientific">Suillus placidus</name>
    <dbReference type="NCBI Taxonomy" id="48579"/>
    <lineage>
        <taxon>Eukaryota</taxon>
        <taxon>Fungi</taxon>
        <taxon>Dikarya</taxon>
        <taxon>Basidiomycota</taxon>
        <taxon>Agaricomycotina</taxon>
        <taxon>Agaricomycetes</taxon>
        <taxon>Agaricomycetidae</taxon>
        <taxon>Boletales</taxon>
        <taxon>Suillineae</taxon>
        <taxon>Suillaceae</taxon>
        <taxon>Suillus</taxon>
    </lineage>
</organism>
<sequence>RKPLRPPITLAMLTALKATLNLSDPFDWAMASCAFFGMMHFGEVSVTSRTAFMPSKHLTRTHAFFYLPSAKTACAGETQSVFLNEQGDLCPLAALCNLAQVVPALSSDPLFSWQDSRGDIHPIAKIRALECINAILIAWGWGTTFGHSFCIGSASFYLAKKAEPEIVWITGHWKLLAYKTYIRAFKQISSQHLANAVSL</sequence>
<evidence type="ECO:0000313" key="2">
    <source>
        <dbReference type="EMBL" id="KAG1774377.1"/>
    </source>
</evidence>
<dbReference type="InterPro" id="IPR013762">
    <property type="entry name" value="Integrase-like_cat_sf"/>
</dbReference>
<evidence type="ECO:0008006" key="4">
    <source>
        <dbReference type="Google" id="ProtNLM"/>
    </source>
</evidence>
<dbReference type="SUPFAM" id="SSF56349">
    <property type="entry name" value="DNA breaking-rejoining enzymes"/>
    <property type="match status" value="1"/>
</dbReference>
<comment type="caution">
    <text evidence="2">The sequence shown here is derived from an EMBL/GenBank/DDBJ whole genome shotgun (WGS) entry which is preliminary data.</text>
</comment>
<evidence type="ECO:0000256" key="1">
    <source>
        <dbReference type="ARBA" id="ARBA00023172"/>
    </source>
</evidence>